<accession>A0A4Z0H4Z8</accession>
<reference evidence="1 2" key="1">
    <citation type="journal article" date="2003" name="Int. J. Syst. Evol. Microbiol.">
        <title>Halobacillus salinus sp. nov., isolated from a salt lake on the coast of the East Sea in Korea.</title>
        <authorList>
            <person name="Yoon J.H."/>
            <person name="Kang K.H."/>
            <person name="Park Y.H."/>
        </authorList>
    </citation>
    <scope>NUCLEOTIDE SEQUENCE [LARGE SCALE GENOMIC DNA]</scope>
    <source>
        <strain evidence="1 2">HSL-3</strain>
    </source>
</reference>
<proteinExistence type="predicted"/>
<keyword evidence="2" id="KW-1185">Reference proteome</keyword>
<name>A0A4Z0H4Z8_9BACI</name>
<evidence type="ECO:0000313" key="2">
    <source>
        <dbReference type="Proteomes" id="UP000297982"/>
    </source>
</evidence>
<dbReference type="EMBL" id="SRJC01000001">
    <property type="protein sequence ID" value="TGB05180.1"/>
    <property type="molecule type" value="Genomic_DNA"/>
</dbReference>
<sequence length="66" mass="7276">MMFYATGAELGGTVVESSSEKETYVQATKDTKNDQIVSEERGRLFIIKVAAITHVVVGKVERPRFG</sequence>
<evidence type="ECO:0000313" key="1">
    <source>
        <dbReference type="EMBL" id="TGB05180.1"/>
    </source>
</evidence>
<protein>
    <submittedName>
        <fullName evidence="1">Uncharacterized protein</fullName>
    </submittedName>
</protein>
<comment type="caution">
    <text evidence="1">The sequence shown here is derived from an EMBL/GenBank/DDBJ whole genome shotgun (WGS) entry which is preliminary data.</text>
</comment>
<gene>
    <name evidence="1" type="ORF">E4663_09370</name>
</gene>
<dbReference type="AlphaFoldDB" id="A0A4Z0H4Z8"/>
<organism evidence="1 2">
    <name type="scientific">Halobacillus salinus</name>
    <dbReference type="NCBI Taxonomy" id="192814"/>
    <lineage>
        <taxon>Bacteria</taxon>
        <taxon>Bacillati</taxon>
        <taxon>Bacillota</taxon>
        <taxon>Bacilli</taxon>
        <taxon>Bacillales</taxon>
        <taxon>Bacillaceae</taxon>
        <taxon>Halobacillus</taxon>
    </lineage>
</organism>
<dbReference type="Proteomes" id="UP000297982">
    <property type="component" value="Unassembled WGS sequence"/>
</dbReference>